<dbReference type="Proteomes" id="UP001304300">
    <property type="component" value="Chromosome"/>
</dbReference>
<dbReference type="Gene3D" id="3.40.50.1820">
    <property type="entry name" value="alpha/beta hydrolase"/>
    <property type="match status" value="1"/>
</dbReference>
<dbReference type="PANTHER" id="PTHR37017:SF11">
    <property type="entry name" value="ESTERASE_LIPASE_THIOESTERASE DOMAIN-CONTAINING PROTEIN"/>
    <property type="match status" value="1"/>
</dbReference>
<sequence length="237" mass="26406">MTDFVFIHGGSHGAWCWDDVISILEAKGFRCFAFDLPGHGDDQTARETVTRELYVEACISFIANIDSDDITLVGHSLAGIVLPDLTERFEGKISTVIYLAALVLNRGQAAIDLVPEDRRASYGEMANARSDKSIHLDYDAARSLFLSDLPESEARNIYKRLNPQPYAVYLSPAKYDALQAGVNYRYIVCLRDNALPQDKCRGWAEQLGVVIEEIDSGHDAMLSNAVRLSELLMKEDE</sequence>
<evidence type="ECO:0000313" key="3">
    <source>
        <dbReference type="Proteomes" id="UP001304300"/>
    </source>
</evidence>
<proteinExistence type="predicted"/>
<accession>A0AAQ3QUQ5</accession>
<dbReference type="InterPro" id="IPR000073">
    <property type="entry name" value="AB_hydrolase_1"/>
</dbReference>
<dbReference type="Pfam" id="PF12697">
    <property type="entry name" value="Abhydrolase_6"/>
    <property type="match status" value="1"/>
</dbReference>
<dbReference type="EMBL" id="CP136920">
    <property type="protein sequence ID" value="WOO40170.1"/>
    <property type="molecule type" value="Genomic_DNA"/>
</dbReference>
<keyword evidence="3" id="KW-1185">Reference proteome</keyword>
<reference evidence="2 3" key="1">
    <citation type="submission" date="2023-10" db="EMBL/GenBank/DDBJ databases">
        <title>Rubellicoccus peritrichatus gen. nov., sp. nov., isolated from an algae of coral reef tank.</title>
        <authorList>
            <person name="Luo J."/>
        </authorList>
    </citation>
    <scope>NUCLEOTIDE SEQUENCE [LARGE SCALE GENOMIC DNA]</scope>
    <source>
        <strain evidence="2 3">CR14</strain>
    </source>
</reference>
<dbReference type="SUPFAM" id="SSF53474">
    <property type="entry name" value="alpha/beta-Hydrolases"/>
    <property type="match status" value="1"/>
</dbReference>
<evidence type="ECO:0000313" key="2">
    <source>
        <dbReference type="EMBL" id="WOO40170.1"/>
    </source>
</evidence>
<evidence type="ECO:0000259" key="1">
    <source>
        <dbReference type="Pfam" id="PF12697"/>
    </source>
</evidence>
<protein>
    <submittedName>
        <fullName evidence="2">Alpha/beta fold hydrolase</fullName>
    </submittedName>
</protein>
<dbReference type="PANTHER" id="PTHR37017">
    <property type="entry name" value="AB HYDROLASE-1 DOMAIN-CONTAINING PROTEIN-RELATED"/>
    <property type="match status" value="1"/>
</dbReference>
<keyword evidence="2" id="KW-0378">Hydrolase</keyword>
<organism evidence="2 3">
    <name type="scientific">Rubellicoccus peritrichatus</name>
    <dbReference type="NCBI Taxonomy" id="3080537"/>
    <lineage>
        <taxon>Bacteria</taxon>
        <taxon>Pseudomonadati</taxon>
        <taxon>Verrucomicrobiota</taxon>
        <taxon>Opitutia</taxon>
        <taxon>Puniceicoccales</taxon>
        <taxon>Cerasicoccaceae</taxon>
        <taxon>Rubellicoccus</taxon>
    </lineage>
</organism>
<name>A0AAQ3QUQ5_9BACT</name>
<gene>
    <name evidence="2" type="ORF">RZN69_16230</name>
</gene>
<dbReference type="RefSeq" id="WP_317832304.1">
    <property type="nucleotide sequence ID" value="NZ_CP136920.1"/>
</dbReference>
<dbReference type="KEGG" id="puo:RZN69_16230"/>
<dbReference type="InterPro" id="IPR052897">
    <property type="entry name" value="Sec-Metab_Biosynth_Hydrolase"/>
</dbReference>
<dbReference type="InterPro" id="IPR029058">
    <property type="entry name" value="AB_hydrolase_fold"/>
</dbReference>
<feature type="domain" description="AB hydrolase-1" evidence="1">
    <location>
        <begin position="4"/>
        <end position="228"/>
    </location>
</feature>
<dbReference type="GO" id="GO:0016787">
    <property type="term" value="F:hydrolase activity"/>
    <property type="evidence" value="ECO:0007669"/>
    <property type="project" value="UniProtKB-KW"/>
</dbReference>
<dbReference type="AlphaFoldDB" id="A0AAQ3QUQ5"/>